<evidence type="ECO:0000313" key="2">
    <source>
        <dbReference type="EMBL" id="ABI89985.1"/>
    </source>
</evidence>
<dbReference type="AlphaFoldDB" id="Q0B788"/>
<gene>
    <name evidence="2" type="ordered locus">Bamb_4434</name>
</gene>
<evidence type="ECO:0000313" key="3">
    <source>
        <dbReference type="Proteomes" id="UP000000662"/>
    </source>
</evidence>
<proteinExistence type="predicted"/>
<reference evidence="2" key="1">
    <citation type="submission" date="2006-08" db="EMBL/GenBank/DDBJ databases">
        <title>Complete sequence of Chromosome 2 of Burkholderia cepacia AMMD.</title>
        <authorList>
            <consortium name="US DOE Joint Genome Institute"/>
            <person name="Copeland A."/>
            <person name="Lucas S."/>
            <person name="Lapidus A."/>
            <person name="Barry K."/>
            <person name="Detter J.C."/>
            <person name="Glavina del Rio T."/>
            <person name="Hammon N."/>
            <person name="Israni S."/>
            <person name="Pitluck S."/>
            <person name="Bruce D."/>
            <person name="Chain P."/>
            <person name="Malfatti S."/>
            <person name="Shin M."/>
            <person name="Vergez L."/>
            <person name="Schmutz J."/>
            <person name="Larimer F."/>
            <person name="Land M."/>
            <person name="Hauser L."/>
            <person name="Kyrpides N."/>
            <person name="Kim E."/>
            <person name="Parke J."/>
            <person name="Coenye T."/>
            <person name="Konstantinidis K."/>
            <person name="Ramette A."/>
            <person name="Tiedje J."/>
            <person name="Richardson P."/>
        </authorList>
    </citation>
    <scope>NUCLEOTIDE SEQUENCE</scope>
    <source>
        <strain evidence="2">AMMD</strain>
    </source>
</reference>
<sequence>MTSPDEKKLIALRQKITESLRIQRDSSEAVPYIDASNIVGDVCARQNHAIFARRGCGKTLLLHHSSRSVDDSVRAVYLNCEDFKRHSFPNVLIEILDALFGELERHLTGWFGRKKRSRDLVKQIRGELSKLRVSEDSSEESVRSTSSAEQHTSDELSLGISSTPITAKIGEISAHKSKTEIERNYKVRNDKLRELDMLLPRLKEQVREFFHVSSSVKSVFLQIDDLYHLKKIDQPFVMDYIHRLCKDVPLYFKVATLRHASSLYVDRDGQPIGAQERHDYQPINIDYTFTDFARTRDQNRRIFHEFGRSVGLKSNQIDQLFKGEGFDRLVMAGGGVPRDTLSLFLEVLNTVRENGGDRIGKDDVRVMSRSNFERRIEELKQDSEGGEQDVLMRGIYALRTFCLTKKSNAFVISEQSLQQRDDFRQLINRLLDYRIIHNAGAAITHKSQAGTYQAFAIDIGCYAHLRKLDGRFNELDLSDRDAKEKLRSAPVFGPSDFESLLQATPQNVEAALLGDVDS</sequence>
<dbReference type="GeneID" id="93089530"/>
<protein>
    <submittedName>
        <fullName evidence="2">Uncharacterized protein</fullName>
    </submittedName>
</protein>
<keyword evidence="3" id="KW-1185">Reference proteome</keyword>
<dbReference type="SUPFAM" id="SSF52540">
    <property type="entry name" value="P-loop containing nucleoside triphosphate hydrolases"/>
    <property type="match status" value="1"/>
</dbReference>
<evidence type="ECO:0000256" key="1">
    <source>
        <dbReference type="SAM" id="MobiDB-lite"/>
    </source>
</evidence>
<dbReference type="EMBL" id="CP000441">
    <property type="protein sequence ID" value="ABI89985.1"/>
    <property type="molecule type" value="Genomic_DNA"/>
</dbReference>
<dbReference type="eggNOG" id="COG1672">
    <property type="taxonomic scope" value="Bacteria"/>
</dbReference>
<dbReference type="KEGG" id="bam:Bamb_4434"/>
<organism evidence="2 3">
    <name type="scientific">Burkholderia ambifaria (strain ATCC BAA-244 / DSM 16087 / CCUG 44356 / LMG 19182 / AMMD)</name>
    <name type="common">Burkholderia cepacia (strain AMMD)</name>
    <dbReference type="NCBI Taxonomy" id="339670"/>
    <lineage>
        <taxon>Bacteria</taxon>
        <taxon>Pseudomonadati</taxon>
        <taxon>Pseudomonadota</taxon>
        <taxon>Betaproteobacteria</taxon>
        <taxon>Burkholderiales</taxon>
        <taxon>Burkholderiaceae</taxon>
        <taxon>Burkholderia</taxon>
        <taxon>Burkholderia cepacia complex</taxon>
    </lineage>
</organism>
<dbReference type="PATRIC" id="fig|339670.21.peg.4758"/>
<name>Q0B788_BURCM</name>
<dbReference type="Gene3D" id="3.40.50.300">
    <property type="entry name" value="P-loop containing nucleotide triphosphate hydrolases"/>
    <property type="match status" value="1"/>
</dbReference>
<accession>Q0B788</accession>
<feature type="region of interest" description="Disordered" evidence="1">
    <location>
        <begin position="135"/>
        <end position="155"/>
    </location>
</feature>
<dbReference type="RefSeq" id="WP_011659412.1">
    <property type="nucleotide sequence ID" value="NC_008391.1"/>
</dbReference>
<dbReference type="InterPro" id="IPR027417">
    <property type="entry name" value="P-loop_NTPase"/>
</dbReference>
<dbReference type="Proteomes" id="UP000000662">
    <property type="component" value="Chromosome 2"/>
</dbReference>